<accession>A0A8R7U8J6</accession>
<organism evidence="2 3">
    <name type="scientific">Triticum urartu</name>
    <name type="common">Red wild einkorn</name>
    <name type="synonym">Crithodium urartu</name>
    <dbReference type="NCBI Taxonomy" id="4572"/>
    <lineage>
        <taxon>Eukaryota</taxon>
        <taxon>Viridiplantae</taxon>
        <taxon>Streptophyta</taxon>
        <taxon>Embryophyta</taxon>
        <taxon>Tracheophyta</taxon>
        <taxon>Spermatophyta</taxon>
        <taxon>Magnoliopsida</taxon>
        <taxon>Liliopsida</taxon>
        <taxon>Poales</taxon>
        <taxon>Poaceae</taxon>
        <taxon>BOP clade</taxon>
        <taxon>Pooideae</taxon>
        <taxon>Triticodae</taxon>
        <taxon>Triticeae</taxon>
        <taxon>Triticinae</taxon>
        <taxon>Triticum</taxon>
    </lineage>
</organism>
<dbReference type="Proteomes" id="UP000015106">
    <property type="component" value="Chromosome 4"/>
</dbReference>
<evidence type="ECO:0000313" key="2">
    <source>
        <dbReference type="EnsemblPlants" id="TuG1812G0400001768.01.T01.cds346101"/>
    </source>
</evidence>
<keyword evidence="3" id="KW-1185">Reference proteome</keyword>
<feature type="transmembrane region" description="Helical" evidence="1">
    <location>
        <begin position="12"/>
        <end position="34"/>
    </location>
</feature>
<protein>
    <submittedName>
        <fullName evidence="2">Uncharacterized protein</fullName>
    </submittedName>
</protein>
<evidence type="ECO:0000313" key="3">
    <source>
        <dbReference type="Proteomes" id="UP000015106"/>
    </source>
</evidence>
<keyword evidence="1" id="KW-0812">Transmembrane</keyword>
<keyword evidence="1" id="KW-1133">Transmembrane helix</keyword>
<dbReference type="Gramene" id="TuG1812G0400001768.01.T01">
    <property type="protein sequence ID" value="TuG1812G0400001768.01.T01.cds346101"/>
    <property type="gene ID" value="TuG1812G0400001768.01"/>
</dbReference>
<proteinExistence type="predicted"/>
<name>A0A8R7U8J6_TRIUA</name>
<dbReference type="AlphaFoldDB" id="A0A8R7U8J6"/>
<reference evidence="3" key="1">
    <citation type="journal article" date="2013" name="Nature">
        <title>Draft genome of the wheat A-genome progenitor Triticum urartu.</title>
        <authorList>
            <person name="Ling H.Q."/>
            <person name="Zhao S."/>
            <person name="Liu D."/>
            <person name="Wang J."/>
            <person name="Sun H."/>
            <person name="Zhang C."/>
            <person name="Fan H."/>
            <person name="Li D."/>
            <person name="Dong L."/>
            <person name="Tao Y."/>
            <person name="Gao C."/>
            <person name="Wu H."/>
            <person name="Li Y."/>
            <person name="Cui Y."/>
            <person name="Guo X."/>
            <person name="Zheng S."/>
            <person name="Wang B."/>
            <person name="Yu K."/>
            <person name="Liang Q."/>
            <person name="Yang W."/>
            <person name="Lou X."/>
            <person name="Chen J."/>
            <person name="Feng M."/>
            <person name="Jian J."/>
            <person name="Zhang X."/>
            <person name="Luo G."/>
            <person name="Jiang Y."/>
            <person name="Liu J."/>
            <person name="Wang Z."/>
            <person name="Sha Y."/>
            <person name="Zhang B."/>
            <person name="Wu H."/>
            <person name="Tang D."/>
            <person name="Shen Q."/>
            <person name="Xue P."/>
            <person name="Zou S."/>
            <person name="Wang X."/>
            <person name="Liu X."/>
            <person name="Wang F."/>
            <person name="Yang Y."/>
            <person name="An X."/>
            <person name="Dong Z."/>
            <person name="Zhang K."/>
            <person name="Zhang X."/>
            <person name="Luo M.C."/>
            <person name="Dvorak J."/>
            <person name="Tong Y."/>
            <person name="Wang J."/>
            <person name="Yang H."/>
            <person name="Li Z."/>
            <person name="Wang D."/>
            <person name="Zhang A."/>
            <person name="Wang J."/>
        </authorList>
    </citation>
    <scope>NUCLEOTIDE SEQUENCE</scope>
    <source>
        <strain evidence="3">cv. G1812</strain>
    </source>
</reference>
<sequence>MTALYKSGCVSAWQVLLIALAISRIASIMSLHWIESSVKPDALFLFLFEVGEGS</sequence>
<reference evidence="2" key="2">
    <citation type="submission" date="2018-03" db="EMBL/GenBank/DDBJ databases">
        <title>The Triticum urartu genome reveals the dynamic nature of wheat genome evolution.</title>
        <authorList>
            <person name="Ling H."/>
            <person name="Ma B."/>
            <person name="Shi X."/>
            <person name="Liu H."/>
            <person name="Dong L."/>
            <person name="Sun H."/>
            <person name="Cao Y."/>
            <person name="Gao Q."/>
            <person name="Zheng S."/>
            <person name="Li Y."/>
            <person name="Yu Y."/>
            <person name="Du H."/>
            <person name="Qi M."/>
            <person name="Li Y."/>
            <person name="Yu H."/>
            <person name="Cui Y."/>
            <person name="Wang N."/>
            <person name="Chen C."/>
            <person name="Wu H."/>
            <person name="Zhao Y."/>
            <person name="Zhang J."/>
            <person name="Li Y."/>
            <person name="Zhou W."/>
            <person name="Zhang B."/>
            <person name="Hu W."/>
            <person name="Eijk M."/>
            <person name="Tang J."/>
            <person name="Witsenboer H."/>
            <person name="Zhao S."/>
            <person name="Li Z."/>
            <person name="Zhang A."/>
            <person name="Wang D."/>
            <person name="Liang C."/>
        </authorList>
    </citation>
    <scope>NUCLEOTIDE SEQUENCE [LARGE SCALE GENOMIC DNA]</scope>
    <source>
        <strain evidence="2">cv. G1812</strain>
    </source>
</reference>
<evidence type="ECO:0000256" key="1">
    <source>
        <dbReference type="SAM" id="Phobius"/>
    </source>
</evidence>
<reference evidence="2" key="3">
    <citation type="submission" date="2022-06" db="UniProtKB">
        <authorList>
            <consortium name="EnsemblPlants"/>
        </authorList>
    </citation>
    <scope>IDENTIFICATION</scope>
</reference>
<keyword evidence="1" id="KW-0472">Membrane</keyword>
<dbReference type="EnsemblPlants" id="TuG1812G0400001768.01.T01">
    <property type="protein sequence ID" value="TuG1812G0400001768.01.T01.cds346101"/>
    <property type="gene ID" value="TuG1812G0400001768.01"/>
</dbReference>